<dbReference type="EMBL" id="QGKW02001988">
    <property type="protein sequence ID" value="KAF2551236.1"/>
    <property type="molecule type" value="Genomic_DNA"/>
</dbReference>
<dbReference type="AlphaFoldDB" id="A0A8S9H2F6"/>
<dbReference type="PANTHER" id="PTHR47382:SF6">
    <property type="entry name" value="USPA DOMAIN-CONTAINING PROTEIN"/>
    <property type="match status" value="1"/>
</dbReference>
<evidence type="ECO:0008006" key="4">
    <source>
        <dbReference type="Google" id="ProtNLM"/>
    </source>
</evidence>
<proteinExistence type="predicted"/>
<comment type="caution">
    <text evidence="2">The sequence shown here is derived from an EMBL/GenBank/DDBJ whole genome shotgun (WGS) entry which is preliminary data.</text>
</comment>
<protein>
    <recommendedName>
        <fullName evidence="4">DUF223 domain-containing protein</fullName>
    </recommendedName>
</protein>
<reference evidence="2" key="1">
    <citation type="submission" date="2019-12" db="EMBL/GenBank/DDBJ databases">
        <title>Genome sequencing and annotation of Brassica cretica.</title>
        <authorList>
            <person name="Studholme D.J."/>
            <person name="Sarris P.F."/>
        </authorList>
    </citation>
    <scope>NUCLEOTIDE SEQUENCE</scope>
    <source>
        <strain evidence="2">PFS-001/15</strain>
        <tissue evidence="2">Leaf</tissue>
    </source>
</reference>
<gene>
    <name evidence="2" type="ORF">F2Q68_00036019</name>
</gene>
<organism evidence="2 3">
    <name type="scientific">Brassica cretica</name>
    <name type="common">Mustard</name>
    <dbReference type="NCBI Taxonomy" id="69181"/>
    <lineage>
        <taxon>Eukaryota</taxon>
        <taxon>Viridiplantae</taxon>
        <taxon>Streptophyta</taxon>
        <taxon>Embryophyta</taxon>
        <taxon>Tracheophyta</taxon>
        <taxon>Spermatophyta</taxon>
        <taxon>Magnoliopsida</taxon>
        <taxon>eudicotyledons</taxon>
        <taxon>Gunneridae</taxon>
        <taxon>Pentapetalae</taxon>
        <taxon>rosids</taxon>
        <taxon>malvids</taxon>
        <taxon>Brassicales</taxon>
        <taxon>Brassicaceae</taxon>
        <taxon>Brassiceae</taxon>
        <taxon>Brassica</taxon>
    </lineage>
</organism>
<evidence type="ECO:0000313" key="3">
    <source>
        <dbReference type="Proteomes" id="UP000712281"/>
    </source>
</evidence>
<evidence type="ECO:0000313" key="2">
    <source>
        <dbReference type="EMBL" id="KAF2551236.1"/>
    </source>
</evidence>
<accession>A0A8S9H2F6</accession>
<dbReference type="Proteomes" id="UP000712281">
    <property type="component" value="Unassembled WGS sequence"/>
</dbReference>
<sequence length="414" mass="47137">MLLRFWEAKNVKRVGELMWMDLLMVDVNVSRVNTDDPLEFTPLIITDRFLTMFQATMMQATISASHLPQFRERLTAGTMFSVSGFDVSRCAQNFRLTDSSLLIRFNESTYFEELTEPVSPLPEEAFRFCNQSELIGLANTNTQLPESDIDFKLYVDIIGEILGVKSTVCDPPEEKNRVMVTTNRVNTDHLLEFTPLIITDRFLTMFQVTMMQATIIASHLPQFRERLTVGTMFSVSGFDVSRCVQNFRLADSSLLIRFNESTYFEELTEPVSLLPEEAFRFRNQSELIGLANTNTQLPESDIDLKLYVDIIGDILGVKSTVCDPLEEKNRVMVTMKLDRKAKSMKGNSVAEQIMRSSAAEKCEVKVICQGKQIEMEKPVTERTPSKPSIQLQPEKDQSSDPFGWICFSKPKTTS</sequence>
<evidence type="ECO:0000256" key="1">
    <source>
        <dbReference type="SAM" id="MobiDB-lite"/>
    </source>
</evidence>
<name>A0A8S9H2F6_BRACR</name>
<feature type="compositionally biased region" description="Basic and acidic residues" evidence="1">
    <location>
        <begin position="375"/>
        <end position="384"/>
    </location>
</feature>
<dbReference type="PANTHER" id="PTHR47382">
    <property type="entry name" value="U-BOX DOMAIN-CONTAINING PROTEIN 52-LIKE"/>
    <property type="match status" value="1"/>
</dbReference>
<feature type="region of interest" description="Disordered" evidence="1">
    <location>
        <begin position="375"/>
        <end position="414"/>
    </location>
</feature>